<keyword evidence="3" id="KW-0804">Transcription</keyword>
<dbReference type="InterPro" id="IPR036693">
    <property type="entry name" value="TF_LuxR_autoind-bd_dom_sf"/>
</dbReference>
<dbReference type="SUPFAM" id="SSF75516">
    <property type="entry name" value="Pheromone-binding domain of LuxR-like quorum-sensing transcription factors"/>
    <property type="match status" value="1"/>
</dbReference>
<dbReference type="Gene3D" id="1.10.10.10">
    <property type="entry name" value="Winged helix-like DNA-binding domain superfamily/Winged helix DNA-binding domain"/>
    <property type="match status" value="1"/>
</dbReference>
<dbReference type="PROSITE" id="PS00622">
    <property type="entry name" value="HTH_LUXR_1"/>
    <property type="match status" value="1"/>
</dbReference>
<dbReference type="Pfam" id="PF00196">
    <property type="entry name" value="GerE"/>
    <property type="match status" value="1"/>
</dbReference>
<evidence type="ECO:0000259" key="4">
    <source>
        <dbReference type="PROSITE" id="PS50043"/>
    </source>
</evidence>
<dbReference type="PROSITE" id="PS50043">
    <property type="entry name" value="HTH_LUXR_2"/>
    <property type="match status" value="1"/>
</dbReference>
<reference evidence="6" key="1">
    <citation type="journal article" date="2019" name="Int. J. Syst. Evol. Microbiol.">
        <title>The Global Catalogue of Microorganisms (GCM) 10K type strain sequencing project: providing services to taxonomists for standard genome sequencing and annotation.</title>
        <authorList>
            <consortium name="The Broad Institute Genomics Platform"/>
            <consortium name="The Broad Institute Genome Sequencing Center for Infectious Disease"/>
            <person name="Wu L."/>
            <person name="Ma J."/>
        </authorList>
    </citation>
    <scope>NUCLEOTIDE SEQUENCE [LARGE SCALE GENOMIC DNA]</scope>
    <source>
        <strain evidence="6">CGMCC 1.13587</strain>
    </source>
</reference>
<dbReference type="Proteomes" id="UP001596111">
    <property type="component" value="Unassembled WGS sequence"/>
</dbReference>
<comment type="caution">
    <text evidence="5">The sequence shown here is derived from an EMBL/GenBank/DDBJ whole genome shotgun (WGS) entry which is preliminary data.</text>
</comment>
<dbReference type="RefSeq" id="WP_377326168.1">
    <property type="nucleotide sequence ID" value="NZ_JBHSNG010000006.1"/>
</dbReference>
<protein>
    <submittedName>
        <fullName evidence="5">Autoinducer binding domain-containing protein</fullName>
    </submittedName>
</protein>
<dbReference type="EMBL" id="JBHSNG010000006">
    <property type="protein sequence ID" value="MFC5581079.1"/>
    <property type="molecule type" value="Genomic_DNA"/>
</dbReference>
<proteinExistence type="predicted"/>
<gene>
    <name evidence="5" type="ORF">ACFPPB_08155</name>
</gene>
<keyword evidence="6" id="KW-1185">Reference proteome</keyword>
<dbReference type="InterPro" id="IPR000792">
    <property type="entry name" value="Tscrpt_reg_LuxR_C"/>
</dbReference>
<evidence type="ECO:0000256" key="3">
    <source>
        <dbReference type="ARBA" id="ARBA00023163"/>
    </source>
</evidence>
<dbReference type="SUPFAM" id="SSF46894">
    <property type="entry name" value="C-terminal effector domain of the bipartite response regulators"/>
    <property type="match status" value="1"/>
</dbReference>
<sequence>MSRLTSPAGSSADLLKELAVIVRDLGFEYCSYVLRMPFPMSQPSVTWASTYPANWLEHYFANNYLDIDPLIQRTSRELSPVVWSDDLFGSEPAFWEEARAHGIRHGWALATHGKYMTTGMLSLARSHQIVTEAELAETEMQMVWLSHTTHGLIGAMEMRRLMPVFDIELTAREREILRWSAAGKTAEAIGRILGISERTVTFHITSSLTKLDVANKTQAVAKALLLGML</sequence>
<dbReference type="InterPro" id="IPR005143">
    <property type="entry name" value="TF_LuxR_autoind-bd_dom"/>
</dbReference>
<dbReference type="PANTHER" id="PTHR44688:SF16">
    <property type="entry name" value="DNA-BINDING TRANSCRIPTIONAL ACTIVATOR DEVR_DOSR"/>
    <property type="match status" value="1"/>
</dbReference>
<dbReference type="SMART" id="SM00421">
    <property type="entry name" value="HTH_LUXR"/>
    <property type="match status" value="1"/>
</dbReference>
<dbReference type="Gene3D" id="3.30.450.80">
    <property type="entry name" value="Transcription factor LuxR-like, autoinducer-binding domain"/>
    <property type="match status" value="1"/>
</dbReference>
<dbReference type="InterPro" id="IPR016032">
    <property type="entry name" value="Sig_transdc_resp-reg_C-effctor"/>
</dbReference>
<keyword evidence="2" id="KW-0238">DNA-binding</keyword>
<organism evidence="5 6">
    <name type="scientific">Rhodanobacter terrae</name>
    <dbReference type="NCBI Taxonomy" id="418647"/>
    <lineage>
        <taxon>Bacteria</taxon>
        <taxon>Pseudomonadati</taxon>
        <taxon>Pseudomonadota</taxon>
        <taxon>Gammaproteobacteria</taxon>
        <taxon>Lysobacterales</taxon>
        <taxon>Rhodanobacteraceae</taxon>
        <taxon>Rhodanobacter</taxon>
    </lineage>
</organism>
<name>A0ABW0SWR2_9GAMM</name>
<dbReference type="InterPro" id="IPR036388">
    <property type="entry name" value="WH-like_DNA-bd_sf"/>
</dbReference>
<dbReference type="Pfam" id="PF03472">
    <property type="entry name" value="Autoind_bind"/>
    <property type="match status" value="1"/>
</dbReference>
<feature type="domain" description="HTH luxR-type" evidence="4">
    <location>
        <begin position="162"/>
        <end position="227"/>
    </location>
</feature>
<evidence type="ECO:0000256" key="2">
    <source>
        <dbReference type="ARBA" id="ARBA00023125"/>
    </source>
</evidence>
<evidence type="ECO:0000313" key="5">
    <source>
        <dbReference type="EMBL" id="MFC5581079.1"/>
    </source>
</evidence>
<dbReference type="PANTHER" id="PTHR44688">
    <property type="entry name" value="DNA-BINDING TRANSCRIPTIONAL ACTIVATOR DEVR_DOSR"/>
    <property type="match status" value="1"/>
</dbReference>
<dbReference type="PRINTS" id="PR00038">
    <property type="entry name" value="HTHLUXR"/>
</dbReference>
<dbReference type="CDD" id="cd06170">
    <property type="entry name" value="LuxR_C_like"/>
    <property type="match status" value="1"/>
</dbReference>
<accession>A0ABW0SWR2</accession>
<evidence type="ECO:0000313" key="6">
    <source>
        <dbReference type="Proteomes" id="UP001596111"/>
    </source>
</evidence>
<keyword evidence="1" id="KW-0805">Transcription regulation</keyword>
<evidence type="ECO:0000256" key="1">
    <source>
        <dbReference type="ARBA" id="ARBA00023015"/>
    </source>
</evidence>